<name>A0A915HUZ1_ROMCU</name>
<dbReference type="AlphaFoldDB" id="A0A915HUZ1"/>
<dbReference type="Proteomes" id="UP000887565">
    <property type="component" value="Unplaced"/>
</dbReference>
<proteinExistence type="predicted"/>
<accession>A0A915HUZ1</accession>
<dbReference type="WBParaSite" id="nRc.2.0.1.t05595-RA">
    <property type="protein sequence ID" value="nRc.2.0.1.t05595-RA"/>
    <property type="gene ID" value="nRc.2.0.1.g05595"/>
</dbReference>
<protein>
    <submittedName>
        <fullName evidence="2">Uncharacterized protein</fullName>
    </submittedName>
</protein>
<sequence>MNKPTSSSPISALVLKAVACGDATTLVGEVQFFHDKTKTKIFTSVVIQSMNILETLGRRANCLTQGRSRCFRFRETPAMERGERVDNCLYD</sequence>
<evidence type="ECO:0000313" key="1">
    <source>
        <dbReference type="Proteomes" id="UP000887565"/>
    </source>
</evidence>
<reference evidence="2" key="1">
    <citation type="submission" date="2022-11" db="UniProtKB">
        <authorList>
            <consortium name="WormBaseParasite"/>
        </authorList>
    </citation>
    <scope>IDENTIFICATION</scope>
</reference>
<keyword evidence="1" id="KW-1185">Reference proteome</keyword>
<organism evidence="1 2">
    <name type="scientific">Romanomermis culicivorax</name>
    <name type="common">Nematode worm</name>
    <dbReference type="NCBI Taxonomy" id="13658"/>
    <lineage>
        <taxon>Eukaryota</taxon>
        <taxon>Metazoa</taxon>
        <taxon>Ecdysozoa</taxon>
        <taxon>Nematoda</taxon>
        <taxon>Enoplea</taxon>
        <taxon>Dorylaimia</taxon>
        <taxon>Mermithida</taxon>
        <taxon>Mermithoidea</taxon>
        <taxon>Mermithidae</taxon>
        <taxon>Romanomermis</taxon>
    </lineage>
</organism>
<evidence type="ECO:0000313" key="2">
    <source>
        <dbReference type="WBParaSite" id="nRc.2.0.1.t05595-RA"/>
    </source>
</evidence>